<feature type="domain" description="Ubiquitin-like" evidence="3">
    <location>
        <begin position="1"/>
        <end position="58"/>
    </location>
</feature>
<feature type="region of interest" description="Disordered" evidence="1">
    <location>
        <begin position="74"/>
        <end position="99"/>
    </location>
</feature>
<dbReference type="AlphaFoldDB" id="L1K244"/>
<evidence type="ECO:0000313" key="4">
    <source>
        <dbReference type="EMBL" id="EKX54438.1"/>
    </source>
</evidence>
<organism evidence="4">
    <name type="scientific">Guillardia theta (strain CCMP2712)</name>
    <name type="common">Cryptophyte</name>
    <dbReference type="NCBI Taxonomy" id="905079"/>
    <lineage>
        <taxon>Eukaryota</taxon>
        <taxon>Cryptophyceae</taxon>
        <taxon>Pyrenomonadales</taxon>
        <taxon>Geminigeraceae</taxon>
        <taxon>Guillardia</taxon>
    </lineage>
</organism>
<dbReference type="Gene3D" id="3.10.20.90">
    <property type="entry name" value="Phosphatidylinositol 3-kinase Catalytic Subunit, Chain A, domain 1"/>
    <property type="match status" value="1"/>
</dbReference>
<dbReference type="EMBL" id="JH992967">
    <property type="protein sequence ID" value="EKX54438.1"/>
    <property type="molecule type" value="Genomic_DNA"/>
</dbReference>
<keyword evidence="6" id="KW-1185">Reference proteome</keyword>
<dbReference type="RefSeq" id="XP_005841418.1">
    <property type="nucleotide sequence ID" value="XM_005841361.1"/>
</dbReference>
<feature type="transmembrane region" description="Helical" evidence="2">
    <location>
        <begin position="200"/>
        <end position="220"/>
    </location>
</feature>
<dbReference type="GeneID" id="17311201"/>
<dbReference type="PaxDb" id="55529-EKX54438"/>
<dbReference type="InterPro" id="IPR029071">
    <property type="entry name" value="Ubiquitin-like_domsf"/>
</dbReference>
<feature type="transmembrane region" description="Helical" evidence="2">
    <location>
        <begin position="144"/>
        <end position="164"/>
    </location>
</feature>
<reference evidence="6" key="2">
    <citation type="submission" date="2012-11" db="EMBL/GenBank/DDBJ databases">
        <authorList>
            <person name="Kuo A."/>
            <person name="Curtis B.A."/>
            <person name="Tanifuji G."/>
            <person name="Burki F."/>
            <person name="Gruber A."/>
            <person name="Irimia M."/>
            <person name="Maruyama S."/>
            <person name="Arias M.C."/>
            <person name="Ball S.G."/>
            <person name="Gile G.H."/>
            <person name="Hirakawa Y."/>
            <person name="Hopkins J.F."/>
            <person name="Rensing S.A."/>
            <person name="Schmutz J."/>
            <person name="Symeonidi A."/>
            <person name="Elias M."/>
            <person name="Eveleigh R.J."/>
            <person name="Herman E.K."/>
            <person name="Klute M.J."/>
            <person name="Nakayama T."/>
            <person name="Obornik M."/>
            <person name="Reyes-Prieto A."/>
            <person name="Armbrust E.V."/>
            <person name="Aves S.J."/>
            <person name="Beiko R.G."/>
            <person name="Coutinho P."/>
            <person name="Dacks J.B."/>
            <person name="Durnford D.G."/>
            <person name="Fast N.M."/>
            <person name="Green B.R."/>
            <person name="Grisdale C."/>
            <person name="Hempe F."/>
            <person name="Henrissat B."/>
            <person name="Hoppner M.P."/>
            <person name="Ishida K.-I."/>
            <person name="Kim E."/>
            <person name="Koreny L."/>
            <person name="Kroth P.G."/>
            <person name="Liu Y."/>
            <person name="Malik S.-B."/>
            <person name="Maier U.G."/>
            <person name="McRose D."/>
            <person name="Mock T."/>
            <person name="Neilson J.A."/>
            <person name="Onodera N.T."/>
            <person name="Poole A.M."/>
            <person name="Pritham E.J."/>
            <person name="Richards T.A."/>
            <person name="Rocap G."/>
            <person name="Roy S.W."/>
            <person name="Sarai C."/>
            <person name="Schaack S."/>
            <person name="Shirato S."/>
            <person name="Slamovits C.H."/>
            <person name="Spencer D.F."/>
            <person name="Suzuki S."/>
            <person name="Worden A.Z."/>
            <person name="Zauner S."/>
            <person name="Barry K."/>
            <person name="Bell C."/>
            <person name="Bharti A.K."/>
            <person name="Crow J.A."/>
            <person name="Grimwood J."/>
            <person name="Kramer R."/>
            <person name="Lindquist E."/>
            <person name="Lucas S."/>
            <person name="Salamov A."/>
            <person name="McFadden G.I."/>
            <person name="Lane C.E."/>
            <person name="Keeling P.J."/>
            <person name="Gray M.W."/>
            <person name="Grigoriev I.V."/>
            <person name="Archibald J.M."/>
        </authorList>
    </citation>
    <scope>NUCLEOTIDE SEQUENCE</scope>
    <source>
        <strain evidence="6">CCMP2712</strain>
    </source>
</reference>
<evidence type="ECO:0000259" key="3">
    <source>
        <dbReference type="PROSITE" id="PS50053"/>
    </source>
</evidence>
<evidence type="ECO:0000256" key="2">
    <source>
        <dbReference type="SAM" id="Phobius"/>
    </source>
</evidence>
<keyword evidence="2" id="KW-0472">Membrane</keyword>
<proteinExistence type="predicted"/>
<evidence type="ECO:0000256" key="1">
    <source>
        <dbReference type="SAM" id="MobiDB-lite"/>
    </source>
</evidence>
<gene>
    <name evidence="4" type="ORF">GUITHDRAFT_99917</name>
</gene>
<dbReference type="SUPFAM" id="SSF54236">
    <property type="entry name" value="Ubiquitin-like"/>
    <property type="match status" value="1"/>
</dbReference>
<sequence length="222" mass="24000">MTLGQDREIRICLPSDATVAHLAEKVLEHEDASLNTMIRLIYGGQLLLPARSVRSYNIRGVVHAVMSEAPASMMAGRPQDGAAAQQQQPHAVSGQSRPQSSLGEEIQGELLNQLMIKVPPGLLLLLGWLAFIQTNGELFSRFSTLVLLFLTAEYLHFVFPHFLFSRSESSSRRTRSQGNGAQLMESSHGSVGGSSGSFPVISWLALGAVSVGMFAVVLQLQA</sequence>
<dbReference type="Proteomes" id="UP000011087">
    <property type="component" value="Unassembled WGS sequence"/>
</dbReference>
<dbReference type="InterPro" id="IPR000626">
    <property type="entry name" value="Ubiquitin-like_dom"/>
</dbReference>
<feature type="region of interest" description="Disordered" evidence="1">
    <location>
        <begin position="170"/>
        <end position="193"/>
    </location>
</feature>
<evidence type="ECO:0000313" key="5">
    <source>
        <dbReference type="EnsemblProtists" id="EKX54438"/>
    </source>
</evidence>
<dbReference type="CDD" id="cd17039">
    <property type="entry name" value="Ubl_ubiquitin_like"/>
    <property type="match status" value="1"/>
</dbReference>
<dbReference type="PROSITE" id="PS50053">
    <property type="entry name" value="UBIQUITIN_2"/>
    <property type="match status" value="1"/>
</dbReference>
<name>L1K244_GUITC</name>
<reference evidence="5" key="3">
    <citation type="submission" date="2016-03" db="UniProtKB">
        <authorList>
            <consortium name="EnsemblProtists"/>
        </authorList>
    </citation>
    <scope>IDENTIFICATION</scope>
</reference>
<keyword evidence="2" id="KW-1133">Transmembrane helix</keyword>
<protein>
    <recommendedName>
        <fullName evidence="3">Ubiquitin-like domain-containing protein</fullName>
    </recommendedName>
</protein>
<reference evidence="4 6" key="1">
    <citation type="journal article" date="2012" name="Nature">
        <title>Algal genomes reveal evolutionary mosaicism and the fate of nucleomorphs.</title>
        <authorList>
            <consortium name="DOE Joint Genome Institute"/>
            <person name="Curtis B.A."/>
            <person name="Tanifuji G."/>
            <person name="Burki F."/>
            <person name="Gruber A."/>
            <person name="Irimia M."/>
            <person name="Maruyama S."/>
            <person name="Arias M.C."/>
            <person name="Ball S.G."/>
            <person name="Gile G.H."/>
            <person name="Hirakawa Y."/>
            <person name="Hopkins J.F."/>
            <person name="Kuo A."/>
            <person name="Rensing S.A."/>
            <person name="Schmutz J."/>
            <person name="Symeonidi A."/>
            <person name="Elias M."/>
            <person name="Eveleigh R.J."/>
            <person name="Herman E.K."/>
            <person name="Klute M.J."/>
            <person name="Nakayama T."/>
            <person name="Obornik M."/>
            <person name="Reyes-Prieto A."/>
            <person name="Armbrust E.V."/>
            <person name="Aves S.J."/>
            <person name="Beiko R.G."/>
            <person name="Coutinho P."/>
            <person name="Dacks J.B."/>
            <person name="Durnford D.G."/>
            <person name="Fast N.M."/>
            <person name="Green B.R."/>
            <person name="Grisdale C.J."/>
            <person name="Hempel F."/>
            <person name="Henrissat B."/>
            <person name="Hoppner M.P."/>
            <person name="Ishida K."/>
            <person name="Kim E."/>
            <person name="Koreny L."/>
            <person name="Kroth P.G."/>
            <person name="Liu Y."/>
            <person name="Malik S.B."/>
            <person name="Maier U.G."/>
            <person name="McRose D."/>
            <person name="Mock T."/>
            <person name="Neilson J.A."/>
            <person name="Onodera N.T."/>
            <person name="Poole A.M."/>
            <person name="Pritham E.J."/>
            <person name="Richards T.A."/>
            <person name="Rocap G."/>
            <person name="Roy S.W."/>
            <person name="Sarai C."/>
            <person name="Schaack S."/>
            <person name="Shirato S."/>
            <person name="Slamovits C.H."/>
            <person name="Spencer D.F."/>
            <person name="Suzuki S."/>
            <person name="Worden A.Z."/>
            <person name="Zauner S."/>
            <person name="Barry K."/>
            <person name="Bell C."/>
            <person name="Bharti A.K."/>
            <person name="Crow J.A."/>
            <person name="Grimwood J."/>
            <person name="Kramer R."/>
            <person name="Lindquist E."/>
            <person name="Lucas S."/>
            <person name="Salamov A."/>
            <person name="McFadden G.I."/>
            <person name="Lane C.E."/>
            <person name="Keeling P.J."/>
            <person name="Gray M.W."/>
            <person name="Grigoriev I.V."/>
            <person name="Archibald J.M."/>
        </authorList>
    </citation>
    <scope>NUCLEOTIDE SEQUENCE</scope>
    <source>
        <strain evidence="4 6">CCMP2712</strain>
    </source>
</reference>
<dbReference type="HOGENOM" id="CLU_1247423_0_0_1"/>
<feature type="compositionally biased region" description="Low complexity" evidence="1">
    <location>
        <begin position="75"/>
        <end position="91"/>
    </location>
</feature>
<keyword evidence="2" id="KW-0812">Transmembrane</keyword>
<accession>L1K244</accession>
<evidence type="ECO:0000313" key="6">
    <source>
        <dbReference type="Proteomes" id="UP000011087"/>
    </source>
</evidence>
<dbReference type="KEGG" id="gtt:GUITHDRAFT_99917"/>
<dbReference type="EnsemblProtists" id="EKX54438">
    <property type="protein sequence ID" value="EKX54438"/>
    <property type="gene ID" value="GUITHDRAFT_99917"/>
</dbReference>